<dbReference type="PANTHER" id="PTHR31190">
    <property type="entry name" value="DNA-BINDING DOMAIN"/>
    <property type="match status" value="1"/>
</dbReference>
<dbReference type="InterPro" id="IPR001471">
    <property type="entry name" value="AP2/ERF_dom"/>
</dbReference>
<evidence type="ECO:0000313" key="8">
    <source>
        <dbReference type="Proteomes" id="UP001140949"/>
    </source>
</evidence>
<dbReference type="Proteomes" id="UP001140949">
    <property type="component" value="Unassembled WGS sequence"/>
</dbReference>
<dbReference type="PANTHER" id="PTHR31190:SF287">
    <property type="entry name" value="DEVELOPMENT RELATED ERF PROTEIN"/>
    <property type="match status" value="1"/>
</dbReference>
<protein>
    <submittedName>
        <fullName evidence="7">Ethylene-responsive transcription factor 2</fullName>
    </submittedName>
</protein>
<dbReference type="InterPro" id="IPR044808">
    <property type="entry name" value="ERF_plant"/>
</dbReference>
<evidence type="ECO:0000256" key="5">
    <source>
        <dbReference type="ARBA" id="ARBA00023242"/>
    </source>
</evidence>
<feature type="domain" description="AP2/ERF" evidence="6">
    <location>
        <begin position="88"/>
        <end position="118"/>
    </location>
</feature>
<reference evidence="7" key="2">
    <citation type="submission" date="2023-04" db="EMBL/GenBank/DDBJ databases">
        <authorList>
            <person name="Bruccoleri R.E."/>
            <person name="Oakeley E.J."/>
            <person name="Faust A.-M."/>
            <person name="Dessus-Babus S."/>
            <person name="Altorfer M."/>
            <person name="Burckhardt D."/>
            <person name="Oertli M."/>
            <person name="Naumann U."/>
            <person name="Petersen F."/>
            <person name="Wong J."/>
        </authorList>
    </citation>
    <scope>NUCLEOTIDE SEQUENCE</scope>
    <source>
        <strain evidence="7">GSM-AAB239-AS_SAM_17_03QT</strain>
        <tissue evidence="7">Leaf</tissue>
    </source>
</reference>
<dbReference type="GO" id="GO:0003677">
    <property type="term" value="F:DNA binding"/>
    <property type="evidence" value="ECO:0007669"/>
    <property type="project" value="UniProtKB-KW"/>
</dbReference>
<gene>
    <name evidence="7" type="ORF">M6B38_326325</name>
</gene>
<dbReference type="SMART" id="SM00380">
    <property type="entry name" value="AP2"/>
    <property type="match status" value="1"/>
</dbReference>
<evidence type="ECO:0000256" key="1">
    <source>
        <dbReference type="ARBA" id="ARBA00004123"/>
    </source>
</evidence>
<dbReference type="AlphaFoldDB" id="A0AAX6H6G9"/>
<name>A0AAX6H6G9_IRIPA</name>
<dbReference type="InterPro" id="IPR016177">
    <property type="entry name" value="DNA-bd_dom_sf"/>
</dbReference>
<dbReference type="SUPFAM" id="SSF54171">
    <property type="entry name" value="DNA-binding domain"/>
    <property type="match status" value="1"/>
</dbReference>
<comment type="caution">
    <text evidence="7">The sequence shown here is derived from an EMBL/GenBank/DDBJ whole genome shotgun (WGS) entry which is preliminary data.</text>
</comment>
<dbReference type="GO" id="GO:0009873">
    <property type="term" value="P:ethylene-activated signaling pathway"/>
    <property type="evidence" value="ECO:0007669"/>
    <property type="project" value="InterPro"/>
</dbReference>
<reference evidence="7" key="1">
    <citation type="journal article" date="2023" name="GigaByte">
        <title>Genome assembly of the bearded iris, Iris pallida Lam.</title>
        <authorList>
            <person name="Bruccoleri R.E."/>
            <person name="Oakeley E.J."/>
            <person name="Faust A.M.E."/>
            <person name="Altorfer M."/>
            <person name="Dessus-Babus S."/>
            <person name="Burckhardt D."/>
            <person name="Oertli M."/>
            <person name="Naumann U."/>
            <person name="Petersen F."/>
            <person name="Wong J."/>
        </authorList>
    </citation>
    <scope>NUCLEOTIDE SEQUENCE</scope>
    <source>
        <strain evidence="7">GSM-AAB239-AS_SAM_17_03QT</strain>
    </source>
</reference>
<proteinExistence type="predicted"/>
<keyword evidence="5" id="KW-0539">Nucleus</keyword>
<dbReference type="EMBL" id="JANAVB010011999">
    <property type="protein sequence ID" value="KAJ6836599.1"/>
    <property type="molecule type" value="Genomic_DNA"/>
</dbReference>
<evidence type="ECO:0000256" key="2">
    <source>
        <dbReference type="ARBA" id="ARBA00023015"/>
    </source>
</evidence>
<comment type="subcellular location">
    <subcellularLocation>
        <location evidence="1">Nucleus</location>
    </subcellularLocation>
</comment>
<keyword evidence="2" id="KW-0805">Transcription regulation</keyword>
<keyword evidence="3" id="KW-0238">DNA-binding</keyword>
<dbReference type="GO" id="GO:0003700">
    <property type="term" value="F:DNA-binding transcription factor activity"/>
    <property type="evidence" value="ECO:0007669"/>
    <property type="project" value="InterPro"/>
</dbReference>
<dbReference type="GO" id="GO:0005634">
    <property type="term" value="C:nucleus"/>
    <property type="evidence" value="ECO:0007669"/>
    <property type="project" value="UniProtKB-SubCell"/>
</dbReference>
<organism evidence="7 8">
    <name type="scientific">Iris pallida</name>
    <name type="common">Sweet iris</name>
    <dbReference type="NCBI Taxonomy" id="29817"/>
    <lineage>
        <taxon>Eukaryota</taxon>
        <taxon>Viridiplantae</taxon>
        <taxon>Streptophyta</taxon>
        <taxon>Embryophyta</taxon>
        <taxon>Tracheophyta</taxon>
        <taxon>Spermatophyta</taxon>
        <taxon>Magnoliopsida</taxon>
        <taxon>Liliopsida</taxon>
        <taxon>Asparagales</taxon>
        <taxon>Iridaceae</taxon>
        <taxon>Iridoideae</taxon>
        <taxon>Irideae</taxon>
        <taxon>Iris</taxon>
    </lineage>
</organism>
<sequence length="145" mass="16274">MDSELTYFFDSIRCHLLDEVPSSAALSSPPQQTYCGSSNYVDDNWLDLHQAYTHGLWIPSLSDSSPVTNEAKLDPPKEEVVPAAKGKHYRGVRRRPWGKFAAEIRDPAKNGARLWLGTIAERTQPWLTIKQHIACAARVRSSTSH</sequence>
<keyword evidence="4" id="KW-0804">Transcription</keyword>
<evidence type="ECO:0000256" key="3">
    <source>
        <dbReference type="ARBA" id="ARBA00023125"/>
    </source>
</evidence>
<dbReference type="Gene3D" id="3.30.730.10">
    <property type="entry name" value="AP2/ERF domain"/>
    <property type="match status" value="1"/>
</dbReference>
<dbReference type="InterPro" id="IPR036955">
    <property type="entry name" value="AP2/ERF_dom_sf"/>
</dbReference>
<accession>A0AAX6H6G9</accession>
<keyword evidence="8" id="KW-1185">Reference proteome</keyword>
<dbReference type="CDD" id="cd00018">
    <property type="entry name" value="AP2"/>
    <property type="match status" value="1"/>
</dbReference>
<dbReference type="PROSITE" id="PS51032">
    <property type="entry name" value="AP2_ERF"/>
    <property type="match status" value="1"/>
</dbReference>
<evidence type="ECO:0000313" key="7">
    <source>
        <dbReference type="EMBL" id="KAJ6836599.1"/>
    </source>
</evidence>
<evidence type="ECO:0000259" key="6">
    <source>
        <dbReference type="PROSITE" id="PS51032"/>
    </source>
</evidence>
<evidence type="ECO:0000256" key="4">
    <source>
        <dbReference type="ARBA" id="ARBA00023163"/>
    </source>
</evidence>